<evidence type="ECO:0000313" key="5">
    <source>
        <dbReference type="Proteomes" id="UP000801492"/>
    </source>
</evidence>
<keyword evidence="5" id="KW-1185">Reference proteome</keyword>
<dbReference type="InterPro" id="IPR010622">
    <property type="entry name" value="FAST_Leu-rich"/>
</dbReference>
<dbReference type="Pfam" id="PF08373">
    <property type="entry name" value="RAP"/>
    <property type="match status" value="1"/>
</dbReference>
<dbReference type="Pfam" id="PF06743">
    <property type="entry name" value="FAST_1"/>
    <property type="match status" value="1"/>
</dbReference>
<evidence type="ECO:0000256" key="2">
    <source>
        <dbReference type="ARBA" id="ARBA00023128"/>
    </source>
</evidence>
<protein>
    <recommendedName>
        <fullName evidence="3">RAP domain-containing protein</fullName>
    </recommendedName>
</protein>
<evidence type="ECO:0000259" key="3">
    <source>
        <dbReference type="PROSITE" id="PS51286"/>
    </source>
</evidence>
<keyword evidence="2" id="KW-0496">Mitochondrion</keyword>
<organism evidence="4 5">
    <name type="scientific">Ignelater luminosus</name>
    <name type="common">Cucubano</name>
    <name type="synonym">Pyrophorus luminosus</name>
    <dbReference type="NCBI Taxonomy" id="2038154"/>
    <lineage>
        <taxon>Eukaryota</taxon>
        <taxon>Metazoa</taxon>
        <taxon>Ecdysozoa</taxon>
        <taxon>Arthropoda</taxon>
        <taxon>Hexapoda</taxon>
        <taxon>Insecta</taxon>
        <taxon>Pterygota</taxon>
        <taxon>Neoptera</taxon>
        <taxon>Endopterygota</taxon>
        <taxon>Coleoptera</taxon>
        <taxon>Polyphaga</taxon>
        <taxon>Elateriformia</taxon>
        <taxon>Elateroidea</taxon>
        <taxon>Elateridae</taxon>
        <taxon>Agrypninae</taxon>
        <taxon>Pyrophorini</taxon>
        <taxon>Ignelater</taxon>
    </lineage>
</organism>
<proteinExistence type="predicted"/>
<dbReference type="GO" id="GO:0003723">
    <property type="term" value="F:RNA binding"/>
    <property type="evidence" value="ECO:0007669"/>
    <property type="project" value="TreeGrafter"/>
</dbReference>
<dbReference type="EMBL" id="VTPC01000391">
    <property type="protein sequence ID" value="KAF2905968.1"/>
    <property type="molecule type" value="Genomic_DNA"/>
</dbReference>
<dbReference type="GO" id="GO:0000963">
    <property type="term" value="P:mitochondrial RNA processing"/>
    <property type="evidence" value="ECO:0007669"/>
    <property type="project" value="TreeGrafter"/>
</dbReference>
<comment type="subcellular location">
    <subcellularLocation>
        <location evidence="1">Mitochondrion</location>
    </subcellularLocation>
</comment>
<dbReference type="GO" id="GO:0035770">
    <property type="term" value="C:ribonucleoprotein granule"/>
    <property type="evidence" value="ECO:0007669"/>
    <property type="project" value="TreeGrafter"/>
</dbReference>
<gene>
    <name evidence="4" type="ORF">ILUMI_00199</name>
</gene>
<dbReference type="InterPro" id="IPR050870">
    <property type="entry name" value="FAST_kinase"/>
</dbReference>
<accession>A0A8K0GQG4</accession>
<evidence type="ECO:0000256" key="1">
    <source>
        <dbReference type="ARBA" id="ARBA00004173"/>
    </source>
</evidence>
<reference evidence="4" key="1">
    <citation type="submission" date="2019-08" db="EMBL/GenBank/DDBJ databases">
        <title>The genome of the North American firefly Photinus pyralis.</title>
        <authorList>
            <consortium name="Photinus pyralis genome working group"/>
            <person name="Fallon T.R."/>
            <person name="Sander Lower S.E."/>
            <person name="Weng J.-K."/>
        </authorList>
    </citation>
    <scope>NUCLEOTIDE SEQUENCE</scope>
    <source>
        <strain evidence="4">TRF0915ILg1</strain>
        <tissue evidence="4">Whole body</tissue>
    </source>
</reference>
<dbReference type="PANTHER" id="PTHR21228">
    <property type="entry name" value="FAST LEU-RICH DOMAIN-CONTAINING"/>
    <property type="match status" value="1"/>
</dbReference>
<feature type="domain" description="RAP" evidence="3">
    <location>
        <begin position="861"/>
        <end position="919"/>
    </location>
</feature>
<dbReference type="InterPro" id="IPR013579">
    <property type="entry name" value="FAST_2"/>
</dbReference>
<dbReference type="Pfam" id="PF08368">
    <property type="entry name" value="FAST_2"/>
    <property type="match status" value="1"/>
</dbReference>
<evidence type="ECO:0000313" key="4">
    <source>
        <dbReference type="EMBL" id="KAF2905968.1"/>
    </source>
</evidence>
<dbReference type="GO" id="GO:0044528">
    <property type="term" value="P:regulation of mitochondrial mRNA stability"/>
    <property type="evidence" value="ECO:0007669"/>
    <property type="project" value="InterPro"/>
</dbReference>
<dbReference type="SMART" id="SM00952">
    <property type="entry name" value="RAP"/>
    <property type="match status" value="1"/>
</dbReference>
<dbReference type="OrthoDB" id="385235at2759"/>
<dbReference type="GO" id="GO:0005759">
    <property type="term" value="C:mitochondrial matrix"/>
    <property type="evidence" value="ECO:0007669"/>
    <property type="project" value="TreeGrafter"/>
</dbReference>
<sequence length="938" mass="109732">MNFVYKTSRIIERLYVPHHQVRFFLSKVKIKQILVEPFNYKNVTNQSILQNSNFVSNHCRFFHNDTSIENDIDEIDNTDELLLYDDMITQHQPVRNILYPDSKDPYIVKLNECVSIQEVLNFINENSSEMQHQHIIQAILVLWDLQKMFINAHQINNSFNAVTIKDHLLQLTDHSEFHKLLELVQERYKELDVELLSCALLYLNKIGIDTQHEVLQLLISQLRKALKTDISLSALSRFIVTVSNDHNLAIYFLLQDSIPFIVEALGKCESAENLKLITICLNHLHYIVGTNLLQQYQDKVIELMEKDVLTSKHSRVILKILTFLSHSRWSDKNTILMSKLMMLLKNNLHTLNVYDFFIVYEIMYKNHEPGDLLTEMQRCASRLLLLLDEDQNLASEIKLKLLSSLVCFSSPKQRPEYEKTLSTYIKDSHSLTSLFDLLRILTFVKPDSKLCDEFWDNVLETVDSQKIYRDSDNLLKLSQRYINFSNDLNYRHKRFEESMLNWLKKEMDSGTFTLIPSKCAIASTFIFSCESDKFVIDSIMKRITDNWEQLNHADCLHISKGLRNIETMRKSLMSGNQFNLINVALDRAINEKLISMGESTKVNFLLKSCIYRRKCNKELINKLLMHFKPEHRLSSNSIRNIIFSLQSTNGLLPDILDNIADYVISYKDNLLGFNAEKVAYLCYYLGYLPNNSDQLFQVITDIILRDQERISGLSYIQAALSLCFFYKLPESFIKNIFNVTFLEKLDAELATCYFKDVYPIRVRNNMMQLNRAVCLDYPQSNVPWFHQKYIQQSQSKAPKWERISEIHAKFKSYILKVIEDPTYLTENATTAYGYHIDLLLNLDSNGQLLKPNEDNENGNRVAILLLKPSAYTRINVQLKGKYQLKKRHLEILGYRVLPINVSEWDSLIYGEQKVEYINKLIWPDDDGIASRSYSYIER</sequence>
<name>A0A8K0GQG4_IGNLU</name>
<dbReference type="AlphaFoldDB" id="A0A8K0GQG4"/>
<dbReference type="InterPro" id="IPR013584">
    <property type="entry name" value="RAP"/>
</dbReference>
<dbReference type="PANTHER" id="PTHR21228:SF72">
    <property type="entry name" value="LD32258P"/>
    <property type="match status" value="1"/>
</dbReference>
<comment type="caution">
    <text evidence="4">The sequence shown here is derived from an EMBL/GenBank/DDBJ whole genome shotgun (WGS) entry which is preliminary data.</text>
</comment>
<dbReference type="Proteomes" id="UP000801492">
    <property type="component" value="Unassembled WGS sequence"/>
</dbReference>
<dbReference type="PROSITE" id="PS51286">
    <property type="entry name" value="RAP"/>
    <property type="match status" value="1"/>
</dbReference>